<reference evidence="1" key="2">
    <citation type="journal article" date="2022" name="New Phytol.">
        <title>Evolutionary transition to the ectomycorrhizal habit in the genomes of a hyperdiverse lineage of mushroom-forming fungi.</title>
        <authorList>
            <person name="Looney B."/>
            <person name="Miyauchi S."/>
            <person name="Morin E."/>
            <person name="Drula E."/>
            <person name="Courty P.E."/>
            <person name="Kohler A."/>
            <person name="Kuo A."/>
            <person name="LaButti K."/>
            <person name="Pangilinan J."/>
            <person name="Lipzen A."/>
            <person name="Riley R."/>
            <person name="Andreopoulos W."/>
            <person name="He G."/>
            <person name="Johnson J."/>
            <person name="Nolan M."/>
            <person name="Tritt A."/>
            <person name="Barry K.W."/>
            <person name="Grigoriev I.V."/>
            <person name="Nagy L.G."/>
            <person name="Hibbett D."/>
            <person name="Henrissat B."/>
            <person name="Matheny P.B."/>
            <person name="Labbe J."/>
            <person name="Martin F.M."/>
        </authorList>
    </citation>
    <scope>NUCLEOTIDE SEQUENCE</scope>
    <source>
        <strain evidence="1">FP105234-sp</strain>
    </source>
</reference>
<accession>A0ACB8R7P1</accession>
<gene>
    <name evidence="1" type="ORF">FA95DRAFT_1577365</name>
</gene>
<dbReference type="Proteomes" id="UP000814033">
    <property type="component" value="Unassembled WGS sequence"/>
</dbReference>
<evidence type="ECO:0000313" key="2">
    <source>
        <dbReference type="Proteomes" id="UP000814033"/>
    </source>
</evidence>
<sequence length="301" mass="33210">MAFVQVPGGLGLIRDMWSQNLGRLSMDVKDFQDMAAYDTIPDDKEEMMDWAIVVPIPRPTDPSRRWAVIHNPPPEPSIQKVYPVTLRLQGILGKHDFRIFGSWDGTEANACKAMNSLVLVPGEYPDAFDYQLSAVENIRRFIVRVAGGNARRWEDSGEGIYCKKRVFTKFQVVSGTPAPSSALTFAEDAFGAARDIEDTWRVVDRIKFGRRLESGQVKSCKPHAFSEGDLVDVTASIDIVTITKRHGETATMMHLVPTVIVQLCTAERLAEIMPGQEANAGTAPPVQTVQFDGDGGGAEEE</sequence>
<protein>
    <submittedName>
        <fullName evidence="1">Uncharacterized protein</fullName>
    </submittedName>
</protein>
<comment type="caution">
    <text evidence="1">The sequence shown here is derived from an EMBL/GenBank/DDBJ whole genome shotgun (WGS) entry which is preliminary data.</text>
</comment>
<evidence type="ECO:0000313" key="1">
    <source>
        <dbReference type="EMBL" id="KAI0039795.1"/>
    </source>
</evidence>
<dbReference type="EMBL" id="MU276262">
    <property type="protein sequence ID" value="KAI0039795.1"/>
    <property type="molecule type" value="Genomic_DNA"/>
</dbReference>
<keyword evidence="2" id="KW-1185">Reference proteome</keyword>
<name>A0ACB8R7P1_9AGAM</name>
<proteinExistence type="predicted"/>
<organism evidence="1 2">
    <name type="scientific">Auriscalpium vulgare</name>
    <dbReference type="NCBI Taxonomy" id="40419"/>
    <lineage>
        <taxon>Eukaryota</taxon>
        <taxon>Fungi</taxon>
        <taxon>Dikarya</taxon>
        <taxon>Basidiomycota</taxon>
        <taxon>Agaricomycotina</taxon>
        <taxon>Agaricomycetes</taxon>
        <taxon>Russulales</taxon>
        <taxon>Auriscalpiaceae</taxon>
        <taxon>Auriscalpium</taxon>
    </lineage>
</organism>
<reference evidence="1" key="1">
    <citation type="submission" date="2021-02" db="EMBL/GenBank/DDBJ databases">
        <authorList>
            <consortium name="DOE Joint Genome Institute"/>
            <person name="Ahrendt S."/>
            <person name="Looney B.P."/>
            <person name="Miyauchi S."/>
            <person name="Morin E."/>
            <person name="Drula E."/>
            <person name="Courty P.E."/>
            <person name="Chicoki N."/>
            <person name="Fauchery L."/>
            <person name="Kohler A."/>
            <person name="Kuo A."/>
            <person name="Labutti K."/>
            <person name="Pangilinan J."/>
            <person name="Lipzen A."/>
            <person name="Riley R."/>
            <person name="Andreopoulos W."/>
            <person name="He G."/>
            <person name="Johnson J."/>
            <person name="Barry K.W."/>
            <person name="Grigoriev I.V."/>
            <person name="Nagy L."/>
            <person name="Hibbett D."/>
            <person name="Henrissat B."/>
            <person name="Matheny P.B."/>
            <person name="Labbe J."/>
            <person name="Martin F."/>
        </authorList>
    </citation>
    <scope>NUCLEOTIDE SEQUENCE</scope>
    <source>
        <strain evidence="1">FP105234-sp</strain>
    </source>
</reference>